<dbReference type="InterPro" id="IPR016134">
    <property type="entry name" value="Dockerin_dom"/>
</dbReference>
<dbReference type="Proteomes" id="UP000199289">
    <property type="component" value="Unassembled WGS sequence"/>
</dbReference>
<dbReference type="EMBL" id="QQST01000004">
    <property type="protein sequence ID" value="RDI69705.1"/>
    <property type="molecule type" value="Genomic_DNA"/>
</dbReference>
<dbReference type="Gene3D" id="3.60.21.10">
    <property type="match status" value="1"/>
</dbReference>
<feature type="region of interest" description="Disordered" evidence="1">
    <location>
        <begin position="376"/>
        <end position="412"/>
    </location>
</feature>
<evidence type="ECO:0000313" key="5">
    <source>
        <dbReference type="Proteomes" id="UP000199289"/>
    </source>
</evidence>
<evidence type="ECO:0000313" key="6">
    <source>
        <dbReference type="Proteomes" id="UP000255421"/>
    </source>
</evidence>
<sequence>MSSDSDTARLAPTRRTVLGALGAGAGLTAFGSALGSAQSSDHWTIVVLPDTQIYAKRQSPYAGDQTQWIADNRDSENIAFVTHAGDVVDHGDVDAEWKHMDKAFSALDGTVPYSVVPGNHDWAVMADRTSSSAKYKEYFGPSRYQGRSWFGGAGPTTDNQNRENLNTYQLFSAGGHDFLHLGLEWEPPGSTDDPSTPLGWAQQVLDNNPDRPTILTTHSYLKVGGERAKSVQEKNGYGNAGQTVWEELVAPNPQVFMVVGGHWHSGNDGESHRVSTNDSGGKVYEILANYQDRTNGGYGLLQRVEFRPGGGDPDRIQVRTYSPSRDEFEKDGDSEYGFDLSFEERFGTSGGDAAGGDVDGDGDVDDDDVELVQRSVAGEDVGIDESAADVDGDGDVDIGDVVSIRDATEGGK</sequence>
<dbReference type="PANTHER" id="PTHR43143:SF5">
    <property type="entry name" value="SECRETED PROTEIN"/>
    <property type="match status" value="1"/>
</dbReference>
<dbReference type="SUPFAM" id="SSF63446">
    <property type="entry name" value="Type I dockerin domain"/>
    <property type="match status" value="1"/>
</dbReference>
<dbReference type="PANTHER" id="PTHR43143">
    <property type="entry name" value="METALLOPHOSPHOESTERASE, CALCINEURIN SUPERFAMILY"/>
    <property type="match status" value="1"/>
</dbReference>
<dbReference type="InterPro" id="IPR029052">
    <property type="entry name" value="Metallo-depent_PP-like"/>
</dbReference>
<dbReference type="InterPro" id="IPR006311">
    <property type="entry name" value="TAT_signal"/>
</dbReference>
<dbReference type="EMBL" id="FNKQ01000006">
    <property type="protein sequence ID" value="SDR13313.1"/>
    <property type="molecule type" value="Genomic_DNA"/>
</dbReference>
<dbReference type="PROSITE" id="PS51766">
    <property type="entry name" value="DOCKERIN"/>
    <property type="match status" value="1"/>
</dbReference>
<feature type="compositionally biased region" description="Acidic residues" evidence="1">
    <location>
        <begin position="381"/>
        <end position="398"/>
    </location>
</feature>
<feature type="region of interest" description="Disordered" evidence="1">
    <location>
        <begin position="347"/>
        <end position="366"/>
    </location>
</feature>
<evidence type="ECO:0000313" key="3">
    <source>
        <dbReference type="EMBL" id="RDI69705.1"/>
    </source>
</evidence>
<reference evidence="4" key="1">
    <citation type="submission" date="2016-10" db="EMBL/GenBank/DDBJ databases">
        <authorList>
            <person name="de Groot N.N."/>
        </authorList>
    </citation>
    <scope>NUCLEOTIDE SEQUENCE [LARGE SCALE GENOMIC DNA]</scope>
    <source>
        <strain evidence="4">CGMCC 1.12397</strain>
    </source>
</reference>
<dbReference type="InterPro" id="IPR036439">
    <property type="entry name" value="Dockerin_dom_sf"/>
</dbReference>
<evidence type="ECO:0000313" key="4">
    <source>
        <dbReference type="EMBL" id="SDR13313.1"/>
    </source>
</evidence>
<dbReference type="InterPro" id="IPR051918">
    <property type="entry name" value="STPP_CPPED1"/>
</dbReference>
<gene>
    <name evidence="3" type="ORF">DWB78_18210</name>
    <name evidence="4" type="ORF">SAMN05216278_3711</name>
</gene>
<protein>
    <submittedName>
        <fullName evidence="4">Calcineurin-like phosphoesterase</fullName>
    </submittedName>
</protein>
<dbReference type="Proteomes" id="UP000255421">
    <property type="component" value="Unassembled WGS sequence"/>
</dbReference>
<dbReference type="Gene3D" id="1.10.1330.10">
    <property type="entry name" value="Dockerin domain"/>
    <property type="match status" value="1"/>
</dbReference>
<dbReference type="InterPro" id="IPR004843">
    <property type="entry name" value="Calcineurin-like_PHP"/>
</dbReference>
<dbReference type="PROSITE" id="PS00018">
    <property type="entry name" value="EF_HAND_1"/>
    <property type="match status" value="2"/>
</dbReference>
<accession>A0A1H1GJQ5</accession>
<organism evidence="4 5">
    <name type="scientific">Halopelagius longus</name>
    <dbReference type="NCBI Taxonomy" id="1236180"/>
    <lineage>
        <taxon>Archaea</taxon>
        <taxon>Methanobacteriati</taxon>
        <taxon>Methanobacteriota</taxon>
        <taxon>Stenosarchaea group</taxon>
        <taxon>Halobacteria</taxon>
        <taxon>Halobacteriales</taxon>
        <taxon>Haloferacaceae</taxon>
    </lineage>
</organism>
<reference evidence="5" key="2">
    <citation type="submission" date="2016-10" db="EMBL/GenBank/DDBJ databases">
        <authorList>
            <person name="Varghese N."/>
            <person name="Submissions S."/>
        </authorList>
    </citation>
    <scope>NUCLEOTIDE SEQUENCE [LARGE SCALE GENOMIC DNA]</scope>
    <source>
        <strain evidence="5">CGMCC 1.12397</strain>
    </source>
</reference>
<reference evidence="3 6" key="3">
    <citation type="submission" date="2018-07" db="EMBL/GenBank/DDBJ databases">
        <title>Genome sequence of extremly halophilic archaeon Halopelagius longus strain BC12-B1.</title>
        <authorList>
            <person name="Zhang X."/>
        </authorList>
    </citation>
    <scope>NUCLEOTIDE SEQUENCE [LARGE SCALE GENOMIC DNA]</scope>
    <source>
        <strain evidence="3 6">BC12-B1</strain>
    </source>
</reference>
<evidence type="ECO:0000256" key="1">
    <source>
        <dbReference type="SAM" id="MobiDB-lite"/>
    </source>
</evidence>
<dbReference type="AlphaFoldDB" id="A0A1H1GJQ5"/>
<feature type="domain" description="Dockerin" evidence="2">
    <location>
        <begin position="351"/>
        <end position="412"/>
    </location>
</feature>
<dbReference type="InterPro" id="IPR018247">
    <property type="entry name" value="EF_Hand_1_Ca_BS"/>
</dbReference>
<dbReference type="OrthoDB" id="307523at2157"/>
<dbReference type="PROSITE" id="PS51318">
    <property type="entry name" value="TAT"/>
    <property type="match status" value="1"/>
</dbReference>
<name>A0A1H1GJQ5_9EURY</name>
<keyword evidence="6" id="KW-1185">Reference proteome</keyword>
<dbReference type="GO" id="GO:0016787">
    <property type="term" value="F:hydrolase activity"/>
    <property type="evidence" value="ECO:0007669"/>
    <property type="project" value="InterPro"/>
</dbReference>
<dbReference type="Pfam" id="PF00149">
    <property type="entry name" value="Metallophos"/>
    <property type="match status" value="1"/>
</dbReference>
<dbReference type="RefSeq" id="WP_092539194.1">
    <property type="nucleotide sequence ID" value="NZ_FNKQ01000006.1"/>
</dbReference>
<dbReference type="GO" id="GO:0000272">
    <property type="term" value="P:polysaccharide catabolic process"/>
    <property type="evidence" value="ECO:0007669"/>
    <property type="project" value="InterPro"/>
</dbReference>
<evidence type="ECO:0000259" key="2">
    <source>
        <dbReference type="PROSITE" id="PS51766"/>
    </source>
</evidence>
<proteinExistence type="predicted"/>
<dbReference type="SUPFAM" id="SSF56300">
    <property type="entry name" value="Metallo-dependent phosphatases"/>
    <property type="match status" value="1"/>
</dbReference>